<dbReference type="PANTHER" id="PTHR30336:SF20">
    <property type="entry name" value="DUF218 DOMAIN-CONTAINING PROTEIN"/>
    <property type="match status" value="1"/>
</dbReference>
<keyword evidence="3" id="KW-1185">Reference proteome</keyword>
<protein>
    <submittedName>
        <fullName evidence="2">DUF218 domain-containing protein</fullName>
    </submittedName>
</protein>
<dbReference type="Proteomes" id="UP000181980">
    <property type="component" value="Unassembled WGS sequence"/>
</dbReference>
<dbReference type="CDD" id="cd06259">
    <property type="entry name" value="YdcF-like"/>
    <property type="match status" value="1"/>
</dbReference>
<reference evidence="3" key="1">
    <citation type="submission" date="2016-10" db="EMBL/GenBank/DDBJ databases">
        <authorList>
            <person name="Varghese N."/>
            <person name="Submissions S."/>
        </authorList>
    </citation>
    <scope>NUCLEOTIDE SEQUENCE [LARGE SCALE GENOMIC DNA]</scope>
    <source>
        <strain evidence="3">DSM 45237</strain>
    </source>
</reference>
<accession>A0A1H5PFW2</accession>
<proteinExistence type="predicted"/>
<dbReference type="Pfam" id="PF02698">
    <property type="entry name" value="DUF218"/>
    <property type="match status" value="1"/>
</dbReference>
<dbReference type="InterPro" id="IPR014729">
    <property type="entry name" value="Rossmann-like_a/b/a_fold"/>
</dbReference>
<dbReference type="AlphaFoldDB" id="A0A1H5PFW2"/>
<name>A0A1H5PFW2_9ACTN</name>
<evidence type="ECO:0000313" key="3">
    <source>
        <dbReference type="Proteomes" id="UP000181980"/>
    </source>
</evidence>
<dbReference type="GO" id="GO:0005886">
    <property type="term" value="C:plasma membrane"/>
    <property type="evidence" value="ECO:0007669"/>
    <property type="project" value="TreeGrafter"/>
</dbReference>
<feature type="domain" description="DUF218" evidence="1">
    <location>
        <begin position="39"/>
        <end position="154"/>
    </location>
</feature>
<evidence type="ECO:0000259" key="1">
    <source>
        <dbReference type="Pfam" id="PF02698"/>
    </source>
</evidence>
<dbReference type="InterPro" id="IPR003848">
    <property type="entry name" value="DUF218"/>
</dbReference>
<dbReference type="Gene3D" id="3.40.50.620">
    <property type="entry name" value="HUPs"/>
    <property type="match status" value="1"/>
</dbReference>
<evidence type="ECO:0000313" key="2">
    <source>
        <dbReference type="EMBL" id="SEF12544.1"/>
    </source>
</evidence>
<dbReference type="InterPro" id="IPR051599">
    <property type="entry name" value="Cell_Envelope_Assoc"/>
</dbReference>
<dbReference type="STRING" id="561176.SAMN04488561_4255"/>
<gene>
    <name evidence="2" type="ORF">SAMN04488561_4255</name>
</gene>
<sequence>MRLAWVAGALGAVLLWGEYEHWRASHRRLGDAPAAGGSEAVVVLGYRDRGPRANVMNRWRVRAGLRSQRPDLGPSRLVVCGGSTAGPVAEATLMARYARAGRGYDGDLLLEPGSRTTWENITNAAPLLAGADRIKIVSHPLHAEKGREYLHRAHPELASRLVRGAEYRFGEWILLKPALAAYGRRRLRRLR</sequence>
<dbReference type="PANTHER" id="PTHR30336">
    <property type="entry name" value="INNER MEMBRANE PROTEIN, PROBABLE PERMEASE"/>
    <property type="match status" value="1"/>
</dbReference>
<organism evidence="2 3">
    <name type="scientific">Jiangella alba</name>
    <dbReference type="NCBI Taxonomy" id="561176"/>
    <lineage>
        <taxon>Bacteria</taxon>
        <taxon>Bacillati</taxon>
        <taxon>Actinomycetota</taxon>
        <taxon>Actinomycetes</taxon>
        <taxon>Jiangellales</taxon>
        <taxon>Jiangellaceae</taxon>
        <taxon>Jiangella</taxon>
    </lineage>
</organism>
<dbReference type="EMBL" id="FNUC01000004">
    <property type="protein sequence ID" value="SEF12544.1"/>
    <property type="molecule type" value="Genomic_DNA"/>
</dbReference>
<dbReference type="RefSeq" id="WP_069109989.1">
    <property type="nucleotide sequence ID" value="NZ_FNUC01000004.1"/>
</dbReference>
<dbReference type="OrthoDB" id="3259960at2"/>